<dbReference type="InterPro" id="IPR004653">
    <property type="entry name" value="DusA"/>
</dbReference>
<dbReference type="InterPro" id="IPR018517">
    <property type="entry name" value="tRNA_hU_synthase_CS"/>
</dbReference>
<reference evidence="10" key="2">
    <citation type="journal article" date="2018" name="Plant J.">
        <title>The Physcomitrella patens chromosome-scale assembly reveals moss genome structure and evolution.</title>
        <authorList>
            <person name="Lang D."/>
            <person name="Ullrich K.K."/>
            <person name="Murat F."/>
            <person name="Fuchs J."/>
            <person name="Jenkins J."/>
            <person name="Haas F.B."/>
            <person name="Piednoel M."/>
            <person name="Gundlach H."/>
            <person name="Van Bel M."/>
            <person name="Meyberg R."/>
            <person name="Vives C."/>
            <person name="Morata J."/>
            <person name="Symeonidi A."/>
            <person name="Hiss M."/>
            <person name="Muchero W."/>
            <person name="Kamisugi Y."/>
            <person name="Saleh O."/>
            <person name="Blanc G."/>
            <person name="Decker E.L."/>
            <person name="van Gessel N."/>
            <person name="Grimwood J."/>
            <person name="Hayes R.D."/>
            <person name="Graham S.W."/>
            <person name="Gunter L.E."/>
            <person name="McDaniel S.F."/>
            <person name="Hoernstein S.N.W."/>
            <person name="Larsson A."/>
            <person name="Li F.W."/>
            <person name="Perroud P.F."/>
            <person name="Phillips J."/>
            <person name="Ranjan P."/>
            <person name="Rokshar D.S."/>
            <person name="Rothfels C.J."/>
            <person name="Schneider L."/>
            <person name="Shu S."/>
            <person name="Stevenson D.W."/>
            <person name="Thummler F."/>
            <person name="Tillich M."/>
            <person name="Villarreal Aguilar J.C."/>
            <person name="Widiez T."/>
            <person name="Wong G.K."/>
            <person name="Wymore A."/>
            <person name="Zhang Y."/>
            <person name="Zimmer A.D."/>
            <person name="Quatrano R.S."/>
            <person name="Mayer K.F.X."/>
            <person name="Goodstein D."/>
            <person name="Casacuberta J.M."/>
            <person name="Vandepoele K."/>
            <person name="Reski R."/>
            <person name="Cuming A.C."/>
            <person name="Tuskan G.A."/>
            <person name="Maumus F."/>
            <person name="Salse J."/>
            <person name="Schmutz J."/>
            <person name="Rensing S.A."/>
        </authorList>
    </citation>
    <scope>NUCLEOTIDE SEQUENCE [LARGE SCALE GENOMIC DNA]</scope>
</reference>
<keyword evidence="2" id="KW-0820">tRNA-binding</keyword>
<feature type="domain" description="DUS-like FMN-binding" evidence="9">
    <location>
        <begin position="88"/>
        <end position="398"/>
    </location>
</feature>
<dbReference type="PaxDb" id="3218-PP1S652_2V6.1"/>
<dbReference type="SUPFAM" id="SSF51395">
    <property type="entry name" value="FMN-linked oxidoreductases"/>
    <property type="match status" value="1"/>
</dbReference>
<comment type="caution">
    <text evidence="10">The sequence shown here is derived from an EMBL/GenBank/DDBJ whole genome shotgun (WGS) entry which is preliminary data.</text>
</comment>
<dbReference type="GO" id="GO:0050660">
    <property type="term" value="F:flavin adenine dinucleotide binding"/>
    <property type="evidence" value="ECO:0007669"/>
    <property type="project" value="InterPro"/>
</dbReference>
<keyword evidence="5" id="KW-0819">tRNA processing</keyword>
<dbReference type="Pfam" id="PF01207">
    <property type="entry name" value="Dus"/>
    <property type="match status" value="1"/>
</dbReference>
<keyword evidence="7" id="KW-0694">RNA-binding</keyword>
<keyword evidence="3" id="KW-0285">Flavoprotein</keyword>
<dbReference type="GO" id="GO:0000049">
    <property type="term" value="F:tRNA binding"/>
    <property type="evidence" value="ECO:0007669"/>
    <property type="project" value="UniProtKB-KW"/>
</dbReference>
<dbReference type="PROSITE" id="PS01136">
    <property type="entry name" value="UPF0034"/>
    <property type="match status" value="1"/>
</dbReference>
<evidence type="ECO:0000256" key="1">
    <source>
        <dbReference type="ARBA" id="ARBA00001917"/>
    </source>
</evidence>
<accession>A0A2K1I9E4</accession>
<evidence type="ECO:0000259" key="9">
    <source>
        <dbReference type="Pfam" id="PF01207"/>
    </source>
</evidence>
<dbReference type="STRING" id="3218.A0A2K1I9E4"/>
<dbReference type="OrthoDB" id="10262250at2759"/>
<name>A0A2K1I9E4_PHYPA</name>
<dbReference type="FunCoup" id="A0A2K1I9E4">
    <property type="interactions" value="415"/>
</dbReference>
<dbReference type="EMBL" id="ABEU02000351">
    <property type="protein sequence ID" value="PNR25924.1"/>
    <property type="molecule type" value="Genomic_DNA"/>
</dbReference>
<dbReference type="PANTHER" id="PTHR42907:SF1">
    <property type="entry name" value="FMN-LINKED OXIDOREDUCTASES SUPERFAMILY PROTEIN"/>
    <property type="match status" value="1"/>
</dbReference>
<keyword evidence="8" id="KW-0560">Oxidoreductase</keyword>
<dbReference type="Gene3D" id="1.20.120.1460">
    <property type="match status" value="1"/>
</dbReference>
<dbReference type="CDD" id="cd02801">
    <property type="entry name" value="DUS_like_FMN"/>
    <property type="match status" value="1"/>
</dbReference>
<evidence type="ECO:0000256" key="2">
    <source>
        <dbReference type="ARBA" id="ARBA00022555"/>
    </source>
</evidence>
<dbReference type="GO" id="GO:0017150">
    <property type="term" value="F:tRNA dihydrouridine synthase activity"/>
    <property type="evidence" value="ECO:0007669"/>
    <property type="project" value="InterPro"/>
</dbReference>
<keyword evidence="4" id="KW-0288">FMN</keyword>
<comment type="cofactor">
    <cofactor evidence="1">
        <name>FMN</name>
        <dbReference type="ChEBI" id="CHEBI:58210"/>
    </cofactor>
</comment>
<protein>
    <recommendedName>
        <fullName evidence="9">DUS-like FMN-binding domain-containing protein</fullName>
    </recommendedName>
</protein>
<evidence type="ECO:0000313" key="10">
    <source>
        <dbReference type="EMBL" id="PNR25924.1"/>
    </source>
</evidence>
<dbReference type="NCBIfam" id="NF008774">
    <property type="entry name" value="PRK11815.1"/>
    <property type="match status" value="1"/>
</dbReference>
<keyword evidence="6" id="KW-0521">NADP</keyword>
<evidence type="ECO:0000256" key="5">
    <source>
        <dbReference type="ARBA" id="ARBA00022694"/>
    </source>
</evidence>
<evidence type="ECO:0000256" key="4">
    <source>
        <dbReference type="ARBA" id="ARBA00022643"/>
    </source>
</evidence>
<dbReference type="InterPro" id="IPR035587">
    <property type="entry name" value="DUS-like_FMN-bd"/>
</dbReference>
<dbReference type="PANTHER" id="PTHR42907">
    <property type="entry name" value="FMN-LINKED OXIDOREDUCTASES SUPERFAMILY PROTEIN"/>
    <property type="match status" value="1"/>
</dbReference>
<organism evidence="10">
    <name type="scientific">Physcomitrium patens</name>
    <name type="common">Spreading-leaved earth moss</name>
    <name type="synonym">Physcomitrella patens</name>
    <dbReference type="NCBI Taxonomy" id="3218"/>
    <lineage>
        <taxon>Eukaryota</taxon>
        <taxon>Viridiplantae</taxon>
        <taxon>Streptophyta</taxon>
        <taxon>Embryophyta</taxon>
        <taxon>Bryophyta</taxon>
        <taxon>Bryophytina</taxon>
        <taxon>Bryopsida</taxon>
        <taxon>Funariidae</taxon>
        <taxon>Funariales</taxon>
        <taxon>Funariaceae</taxon>
        <taxon>Physcomitrium</taxon>
    </lineage>
</organism>
<dbReference type="InterPro" id="IPR013785">
    <property type="entry name" value="Aldolase_TIM"/>
</dbReference>
<evidence type="ECO:0000256" key="6">
    <source>
        <dbReference type="ARBA" id="ARBA00022857"/>
    </source>
</evidence>
<proteinExistence type="predicted"/>
<evidence type="ECO:0000256" key="7">
    <source>
        <dbReference type="ARBA" id="ARBA00022884"/>
    </source>
</evidence>
<dbReference type="InParanoid" id="A0A2K1I9E4"/>
<evidence type="ECO:0000256" key="3">
    <source>
        <dbReference type="ARBA" id="ARBA00022630"/>
    </source>
</evidence>
<dbReference type="Gene3D" id="3.20.20.70">
    <property type="entry name" value="Aldolase class I"/>
    <property type="match status" value="1"/>
</dbReference>
<sequence length="465" mass="51172">MNSQGVLLRRLPFAMAVPSGCSLVWSSDSARIAEAVGRIGLVSWRRPRFVRGTRGIHLSFNRELEVNEGVAVVSSGYGREYLPPRFSVAPMMDWTDNHYRTLARLMSKHAWLYTEMVVADTIIHQQDNLDKFLKFNEVQHPIVLQLGGSDPEKLLKASLLASVYEYDEINLNCGCPSEKVAGHGCFGASLMLESGLVAECMAAIAEGSPGTPVTVKCRIGVDDFDSYDLLHKFVTTVSSSSPTQHFVVHARKAILKGLSPAANRTIPPLKYEYVYALIRDFPNLKFTLNGGVVNTHQVNEALQEGVFGVMLGRAAYNYPWATLGNVDNSVYGDSTPRLTRRQILEKYVEYADAELHKYGPKKPSVRHLVKPLLGIFHAESGAGVWRRAVDNSLRNAETVGALLKETLCVLPDFVLDSPPPLEATSVSLHANLAPLPPTPSFECFQGRNLSSSNLLGTKILVNEHA</sequence>
<evidence type="ECO:0000256" key="8">
    <source>
        <dbReference type="ARBA" id="ARBA00023002"/>
    </source>
</evidence>
<gene>
    <name evidence="10" type="ORF">PHYPA_031309</name>
</gene>
<dbReference type="AlphaFoldDB" id="A0A2K1I9E4"/>
<reference evidence="10" key="1">
    <citation type="journal article" date="2008" name="Science">
        <title>The Physcomitrella genome reveals evolutionary insights into the conquest of land by plants.</title>
        <authorList>
            <person name="Rensing S."/>
            <person name="Lang D."/>
            <person name="Zimmer A."/>
            <person name="Terry A."/>
            <person name="Salamov A."/>
            <person name="Shapiro H."/>
            <person name="Nishiyama T."/>
            <person name="Perroud P.-F."/>
            <person name="Lindquist E."/>
            <person name="Kamisugi Y."/>
            <person name="Tanahashi T."/>
            <person name="Sakakibara K."/>
            <person name="Fujita T."/>
            <person name="Oishi K."/>
            <person name="Shin-I T."/>
            <person name="Kuroki Y."/>
            <person name="Toyoda A."/>
            <person name="Suzuki Y."/>
            <person name="Hashimoto A."/>
            <person name="Yamaguchi K."/>
            <person name="Sugano A."/>
            <person name="Kohara Y."/>
            <person name="Fujiyama A."/>
            <person name="Anterola A."/>
            <person name="Aoki S."/>
            <person name="Ashton N."/>
            <person name="Barbazuk W.B."/>
            <person name="Barker E."/>
            <person name="Bennetzen J."/>
            <person name="Bezanilla M."/>
            <person name="Blankenship R."/>
            <person name="Cho S.H."/>
            <person name="Dutcher S."/>
            <person name="Estelle M."/>
            <person name="Fawcett J.A."/>
            <person name="Gundlach H."/>
            <person name="Hanada K."/>
            <person name="Heyl A."/>
            <person name="Hicks K.A."/>
            <person name="Hugh J."/>
            <person name="Lohr M."/>
            <person name="Mayer K."/>
            <person name="Melkozernov A."/>
            <person name="Murata T."/>
            <person name="Nelson D."/>
            <person name="Pils B."/>
            <person name="Prigge M."/>
            <person name="Reiss B."/>
            <person name="Renner T."/>
            <person name="Rombauts S."/>
            <person name="Rushton P."/>
            <person name="Sanderfoot A."/>
            <person name="Schween G."/>
            <person name="Shiu S.-H."/>
            <person name="Stueber K."/>
            <person name="Theodoulou F.L."/>
            <person name="Tu H."/>
            <person name="Van de Peer Y."/>
            <person name="Verrier P.J."/>
            <person name="Waters E."/>
            <person name="Wood A."/>
            <person name="Yang L."/>
            <person name="Cove D."/>
            <person name="Cuming A."/>
            <person name="Hasebe M."/>
            <person name="Lucas S."/>
            <person name="Mishler D.B."/>
            <person name="Reski R."/>
            <person name="Grigoriev I."/>
            <person name="Quatrano R.S."/>
            <person name="Boore J.L."/>
        </authorList>
    </citation>
    <scope>NUCLEOTIDE SEQUENCE [LARGE SCALE GENOMIC DNA]</scope>
</reference>